<keyword evidence="2" id="KW-1185">Reference proteome</keyword>
<gene>
    <name evidence="1" type="ORF">EST38_g14507</name>
</gene>
<dbReference type="EMBL" id="SDEE01002003">
    <property type="protein sequence ID" value="RXW11348.1"/>
    <property type="molecule type" value="Genomic_DNA"/>
</dbReference>
<evidence type="ECO:0000313" key="2">
    <source>
        <dbReference type="Proteomes" id="UP000290288"/>
    </source>
</evidence>
<dbReference type="AlphaFoldDB" id="A0A4V1Q1E9"/>
<evidence type="ECO:0000313" key="1">
    <source>
        <dbReference type="EMBL" id="RXW11348.1"/>
    </source>
</evidence>
<organism evidence="1 2">
    <name type="scientific">Candolleomyces aberdarensis</name>
    <dbReference type="NCBI Taxonomy" id="2316362"/>
    <lineage>
        <taxon>Eukaryota</taxon>
        <taxon>Fungi</taxon>
        <taxon>Dikarya</taxon>
        <taxon>Basidiomycota</taxon>
        <taxon>Agaricomycotina</taxon>
        <taxon>Agaricomycetes</taxon>
        <taxon>Agaricomycetidae</taxon>
        <taxon>Agaricales</taxon>
        <taxon>Agaricineae</taxon>
        <taxon>Psathyrellaceae</taxon>
        <taxon>Candolleomyces</taxon>
    </lineage>
</organism>
<dbReference type="Proteomes" id="UP000290288">
    <property type="component" value="Unassembled WGS sequence"/>
</dbReference>
<reference evidence="1 2" key="1">
    <citation type="submission" date="2019-01" db="EMBL/GenBank/DDBJ databases">
        <title>Draft genome sequence of Psathyrella aberdarensis IHI B618.</title>
        <authorList>
            <person name="Buettner E."/>
            <person name="Kellner H."/>
        </authorList>
    </citation>
    <scope>NUCLEOTIDE SEQUENCE [LARGE SCALE GENOMIC DNA]</scope>
    <source>
        <strain evidence="1 2">IHI B618</strain>
    </source>
</reference>
<accession>A0A4V1Q1E9</accession>
<proteinExistence type="predicted"/>
<sequence>MDSEPEAKFVWKLRDALPELGKWSDTIVFGTPASNQRFYMIRELLRIEIKDLESRYNYGLAPKVVQEIEKDVLIPNTIPQATKGIPVPNTVPQA</sequence>
<name>A0A4V1Q1E9_9AGAR</name>
<comment type="caution">
    <text evidence="1">The sequence shown here is derived from an EMBL/GenBank/DDBJ whole genome shotgun (WGS) entry which is preliminary data.</text>
</comment>
<dbReference type="OrthoDB" id="2610860at2759"/>
<protein>
    <submittedName>
        <fullName evidence="1">Uncharacterized protein</fullName>
    </submittedName>
</protein>